<dbReference type="InterPro" id="IPR011059">
    <property type="entry name" value="Metal-dep_hydrolase_composite"/>
</dbReference>
<evidence type="ECO:0000313" key="3">
    <source>
        <dbReference type="EMBL" id="MCZ4520362.1"/>
    </source>
</evidence>
<comment type="caution">
    <text evidence="3">The sequence shown here is derived from an EMBL/GenBank/DDBJ whole genome shotgun (WGS) entry which is preliminary data.</text>
</comment>
<feature type="region of interest" description="Disordered" evidence="1">
    <location>
        <begin position="491"/>
        <end position="531"/>
    </location>
</feature>
<protein>
    <submittedName>
        <fullName evidence="3">Amidohydrolase</fullName>
    </submittedName>
</protein>
<proteinExistence type="predicted"/>
<sequence length="531" mass="55069">MTTELFCGGRIYSPMASDATAMAVTDGVVSWIGEDRTGRALHPGVPVTDLAGSFVAPAFVDTHVHVTDLGLSLIGLDLSHCRSLDDCMRALAEYAARTSDALVWGHGWDESEWIEHRSPTTSDLDAAAPGRPVYLTRVDSHSAAVSTPLRAAASGIDSATGYSPQSPLTADAHHLARLTARAMLTTDTRTRARSAALDHAAAQGIVAVHECGGPIVSGVDDFRELMATAHGVEVRGYWGELVDTVERARQVLADTGAHGLAGDVFVDGSLGSRTAWLSSPYADNPGTGVSYLDVDAITAHISACTAAGVQAGFHSIGDAAVTATVTAFARVVDELGTPAVAACGHRLEHLSMVTPEQSDLLAAWGVIASVQPLFDSLWGGSDGLYAARLGAERGAALHPFARLASAGVALAFGSDAPVTRLDPWATARAAVNHHTPGSAVSPRAAFSAATRGAWRAGGVRDGVAGTLVPGAPASFAVWDVAELVVRAPKDSVQRWSTDPRAGVSPLPSLDASAESPRCSMTVHRGKVIHEQ</sequence>
<dbReference type="EMBL" id="JAPWIJ010000007">
    <property type="protein sequence ID" value="MCZ4520362.1"/>
    <property type="molecule type" value="Genomic_DNA"/>
</dbReference>
<reference evidence="3" key="1">
    <citation type="submission" date="2022-12" db="EMBL/GenBank/DDBJ databases">
        <authorList>
            <person name="Krivoruchko A.V."/>
            <person name="Elkin A."/>
        </authorList>
    </citation>
    <scope>NUCLEOTIDE SEQUENCE</scope>
    <source>
        <strain evidence="3">IEGM 1391</strain>
    </source>
</reference>
<evidence type="ECO:0000259" key="2">
    <source>
        <dbReference type="Pfam" id="PF07969"/>
    </source>
</evidence>
<keyword evidence="4" id="KW-1185">Reference proteome</keyword>
<dbReference type="Proteomes" id="UP001081071">
    <property type="component" value="Unassembled WGS sequence"/>
</dbReference>
<dbReference type="RefSeq" id="WP_269606588.1">
    <property type="nucleotide sequence ID" value="NZ_JAPWIJ010000007.1"/>
</dbReference>
<accession>A0ABT4MH95</accession>
<evidence type="ECO:0000313" key="4">
    <source>
        <dbReference type="Proteomes" id="UP001081071"/>
    </source>
</evidence>
<dbReference type="PANTHER" id="PTHR22642">
    <property type="entry name" value="IMIDAZOLONEPROPIONASE"/>
    <property type="match status" value="1"/>
</dbReference>
<dbReference type="SUPFAM" id="SSF51338">
    <property type="entry name" value="Composite domain of metallo-dependent hydrolases"/>
    <property type="match status" value="2"/>
</dbReference>
<dbReference type="CDD" id="cd01300">
    <property type="entry name" value="YtcJ_like"/>
    <property type="match status" value="1"/>
</dbReference>
<dbReference type="Pfam" id="PF07969">
    <property type="entry name" value="Amidohydro_3"/>
    <property type="match status" value="1"/>
</dbReference>
<evidence type="ECO:0000256" key="1">
    <source>
        <dbReference type="SAM" id="MobiDB-lite"/>
    </source>
</evidence>
<feature type="domain" description="Amidohydrolase 3" evidence="2">
    <location>
        <begin position="47"/>
        <end position="529"/>
    </location>
</feature>
<gene>
    <name evidence="3" type="ORF">O4220_17755</name>
</gene>
<dbReference type="Gene3D" id="3.10.310.70">
    <property type="match status" value="1"/>
</dbReference>
<dbReference type="PANTHER" id="PTHR22642:SF2">
    <property type="entry name" value="PROTEIN LONG AFTER FAR-RED 3"/>
    <property type="match status" value="1"/>
</dbReference>
<dbReference type="InterPro" id="IPR032466">
    <property type="entry name" value="Metal_Hydrolase"/>
</dbReference>
<dbReference type="InterPro" id="IPR013108">
    <property type="entry name" value="Amidohydro_3"/>
</dbReference>
<dbReference type="Gene3D" id="2.30.40.10">
    <property type="entry name" value="Urease, subunit C, domain 1"/>
    <property type="match status" value="1"/>
</dbReference>
<organism evidence="3 4">
    <name type="scientific">Rhodococcus ruber</name>
    <dbReference type="NCBI Taxonomy" id="1830"/>
    <lineage>
        <taxon>Bacteria</taxon>
        <taxon>Bacillati</taxon>
        <taxon>Actinomycetota</taxon>
        <taxon>Actinomycetes</taxon>
        <taxon>Mycobacteriales</taxon>
        <taxon>Nocardiaceae</taxon>
        <taxon>Rhodococcus</taxon>
    </lineage>
</organism>
<dbReference type="Gene3D" id="3.20.20.140">
    <property type="entry name" value="Metal-dependent hydrolases"/>
    <property type="match status" value="1"/>
</dbReference>
<name>A0ABT4MH95_9NOCA</name>
<dbReference type="InterPro" id="IPR033932">
    <property type="entry name" value="YtcJ-like"/>
</dbReference>
<dbReference type="SUPFAM" id="SSF51556">
    <property type="entry name" value="Metallo-dependent hydrolases"/>
    <property type="match status" value="1"/>
</dbReference>